<sequence length="891" mass="103089">MMSQSSGFLRSAKRIMYNNMIKIQAEHCSRPGVVPITPEELSVKVLKPRSGYAKGLGLRRSFSVRNTSASTDSDYVRRLEMEIQEQKEQIQSQKEEIQSQKEEIQSHKEEITAQKHEIQVQREEIQAQNKEIGKMNGSIDEHFEITSSIMEFLKKQAFCPNHSSRHIGDWPSTAPDDNRVNQVKMRTWGIVSRTQAWEHARTVAIKDMNKEDKEKLEKQLHDMAVVVERLESSRQKLLMKIDSQSSEIDRVFEENSNLSSAYQEAMGVVVHWENQVLSAGASSTSILAASISAAPTTSDASAISSATAGAYRRSAHSVPTRHPRGLTRGLKVQAMVQKDGKLKVTIPQEYRALVGDHASQLVSKIGVEVRTHLPDFSIRRWKHVNEEVTAPMFQRLTDQFDMEGDSTNVSKAVATKCGRSLSSYTYRLQKKYLNLKSAKGEEYARSHPPPECDLEKWKNLIDKKWNDANWLDNMIKIQAEHCSRPGVVPITPEELSVKVLKPRSGYVKGLGLRRSFSVRTTSASTDSDYVRRLQMEIQEQKEQIQSQKEEIQSQKEEIQSQKEEIQSQKEEIQSQKEEIQSQKEEIQSQKEEIQSQKEEIQSQKEEIQSQKEEIQSQKEEIQSQKEEIQSQKEEIQSQKEEIQSQKEEIQSQKEEIQSQKEEIQSQKEEIQSQKEEIQSQKEEIQSQKEEIQSQKEEIQSQKEEIQSQKEEIQSQKEEIQSQKEEIQSQKEEIQSQKEEIQSQKEEIQSQKEEIQSQKEEIQSQKEEIQSQKEEIQSQKEEIQSQKEEIQSQKEEIQSQKEEIQSQKEEIQSQKEEIQSQKEEIQSQKEEIQSQKEEIQSQKEEIQSQKEEIQSHKEEITAQKHEIQSWSKGVPQQGTDISTQSNGSNGTW</sequence>
<dbReference type="PANTHER" id="PTHR23143">
    <property type="entry name" value="TRICHOHYALIN-RELATED"/>
    <property type="match status" value="1"/>
</dbReference>
<dbReference type="Gene3D" id="1.20.5.340">
    <property type="match status" value="1"/>
</dbReference>
<comment type="similarity">
    <text evidence="1">Belongs to the GOLGA6 family.</text>
</comment>
<proteinExistence type="inferred from homology"/>
<dbReference type="Proteomes" id="UP000306102">
    <property type="component" value="Unassembled WGS sequence"/>
</dbReference>
<comment type="caution">
    <text evidence="4">The sequence shown here is derived from an EMBL/GenBank/DDBJ whole genome shotgun (WGS) entry which is preliminary data.</text>
</comment>
<feature type="region of interest" description="Disordered" evidence="3">
    <location>
        <begin position="544"/>
        <end position="891"/>
    </location>
</feature>
<keyword evidence="5" id="KW-1185">Reference proteome</keyword>
<organism evidence="4 5">
    <name type="scientific">Camellia sinensis var. sinensis</name>
    <name type="common">China tea</name>
    <dbReference type="NCBI Taxonomy" id="542762"/>
    <lineage>
        <taxon>Eukaryota</taxon>
        <taxon>Viridiplantae</taxon>
        <taxon>Streptophyta</taxon>
        <taxon>Embryophyta</taxon>
        <taxon>Tracheophyta</taxon>
        <taxon>Spermatophyta</taxon>
        <taxon>Magnoliopsida</taxon>
        <taxon>eudicotyledons</taxon>
        <taxon>Gunneridae</taxon>
        <taxon>Pentapetalae</taxon>
        <taxon>asterids</taxon>
        <taxon>Ericales</taxon>
        <taxon>Theaceae</taxon>
        <taxon>Camellia</taxon>
    </lineage>
</organism>
<reference evidence="4 5" key="1">
    <citation type="journal article" date="2018" name="Proc. Natl. Acad. Sci. U.S.A.">
        <title>Draft genome sequence of Camellia sinensis var. sinensis provides insights into the evolution of the tea genome and tea quality.</title>
        <authorList>
            <person name="Wei C."/>
            <person name="Yang H."/>
            <person name="Wang S."/>
            <person name="Zhao J."/>
            <person name="Liu C."/>
            <person name="Gao L."/>
            <person name="Xia E."/>
            <person name="Lu Y."/>
            <person name="Tai Y."/>
            <person name="She G."/>
            <person name="Sun J."/>
            <person name="Cao H."/>
            <person name="Tong W."/>
            <person name="Gao Q."/>
            <person name="Li Y."/>
            <person name="Deng W."/>
            <person name="Jiang X."/>
            <person name="Wang W."/>
            <person name="Chen Q."/>
            <person name="Zhang S."/>
            <person name="Li H."/>
            <person name="Wu J."/>
            <person name="Wang P."/>
            <person name="Li P."/>
            <person name="Shi C."/>
            <person name="Zheng F."/>
            <person name="Jian J."/>
            <person name="Huang B."/>
            <person name="Shan D."/>
            <person name="Shi M."/>
            <person name="Fang C."/>
            <person name="Yue Y."/>
            <person name="Li F."/>
            <person name="Li D."/>
            <person name="Wei S."/>
            <person name="Han B."/>
            <person name="Jiang C."/>
            <person name="Yin Y."/>
            <person name="Xia T."/>
            <person name="Zhang Z."/>
            <person name="Bennetzen J.L."/>
            <person name="Zhao S."/>
            <person name="Wan X."/>
        </authorList>
    </citation>
    <scope>NUCLEOTIDE SEQUENCE [LARGE SCALE GENOMIC DNA]</scope>
    <source>
        <strain evidence="5">cv. Shuchazao</strain>
        <tissue evidence="4">Leaf</tissue>
    </source>
</reference>
<dbReference type="STRING" id="542762.A0A4S4DC05"/>
<evidence type="ECO:0000313" key="5">
    <source>
        <dbReference type="Proteomes" id="UP000306102"/>
    </source>
</evidence>
<feature type="coiled-coil region" evidence="2">
    <location>
        <begin position="76"/>
        <end position="131"/>
    </location>
</feature>
<evidence type="ECO:0000256" key="2">
    <source>
        <dbReference type="SAM" id="Coils"/>
    </source>
</evidence>
<dbReference type="PANTHER" id="PTHR23143:SF30">
    <property type="entry name" value="SPERMATID ASSOCIATED LIKE"/>
    <property type="match status" value="1"/>
</dbReference>
<name>A0A4S4DC05_CAMSN</name>
<gene>
    <name evidence="4" type="ORF">TEA_027379</name>
</gene>
<evidence type="ECO:0000256" key="1">
    <source>
        <dbReference type="ARBA" id="ARBA00008368"/>
    </source>
</evidence>
<protein>
    <submittedName>
        <fullName evidence="4">Uncharacterized protein</fullName>
    </submittedName>
</protein>
<accession>A0A4S4DC05</accession>
<dbReference type="EMBL" id="SDRB02011885">
    <property type="protein sequence ID" value="THF99663.1"/>
    <property type="molecule type" value="Genomic_DNA"/>
</dbReference>
<feature type="compositionally biased region" description="Polar residues" evidence="3">
    <location>
        <begin position="867"/>
        <end position="891"/>
    </location>
</feature>
<evidence type="ECO:0000313" key="4">
    <source>
        <dbReference type="EMBL" id="THF99663.1"/>
    </source>
</evidence>
<keyword evidence="2" id="KW-0175">Coiled coil</keyword>
<feature type="coiled-coil region" evidence="2">
    <location>
        <begin position="213"/>
        <end position="247"/>
    </location>
</feature>
<dbReference type="AlphaFoldDB" id="A0A4S4DC05"/>
<dbReference type="InterPro" id="IPR026737">
    <property type="entry name" value="GOLGA6L"/>
</dbReference>
<feature type="compositionally biased region" description="Basic and acidic residues" evidence="3">
    <location>
        <begin position="544"/>
        <end position="866"/>
    </location>
</feature>
<evidence type="ECO:0000256" key="3">
    <source>
        <dbReference type="SAM" id="MobiDB-lite"/>
    </source>
</evidence>
<dbReference type="Gene3D" id="1.10.287.1490">
    <property type="match status" value="1"/>
</dbReference>